<accession>A0A2T3Z7J9</accession>
<reference evidence="1 2" key="1">
    <citation type="submission" date="2016-07" db="EMBL/GenBank/DDBJ databases">
        <title>Multiple horizontal gene transfer events from other fungi enriched the ability of initially mycotrophic Trichoderma (Ascomycota) to feed on dead plant biomass.</title>
        <authorList>
            <consortium name="DOE Joint Genome Institute"/>
            <person name="Aerts A."/>
            <person name="Atanasova L."/>
            <person name="Chenthamara K."/>
            <person name="Zhang J."/>
            <person name="Grujic M."/>
            <person name="Henrissat B."/>
            <person name="Kuo A."/>
            <person name="Salamov A."/>
            <person name="Lipzen A."/>
            <person name="Labutti K."/>
            <person name="Barry K."/>
            <person name="Miao Y."/>
            <person name="Rahimi M.J."/>
            <person name="Shen Q."/>
            <person name="Grigoriev I.V."/>
            <person name="Kubicek C.P."/>
            <person name="Druzhinina I.S."/>
        </authorList>
    </citation>
    <scope>NUCLEOTIDE SEQUENCE [LARGE SCALE GENOMIC DNA]</scope>
    <source>
        <strain evidence="1 2">CBS 433.97</strain>
    </source>
</reference>
<dbReference type="EMBL" id="KZ679262">
    <property type="protein sequence ID" value="PTB40789.1"/>
    <property type="molecule type" value="Genomic_DNA"/>
</dbReference>
<keyword evidence="2" id="KW-1185">Reference proteome</keyword>
<name>A0A2T3Z7J9_TRIA4</name>
<evidence type="ECO:0000313" key="2">
    <source>
        <dbReference type="Proteomes" id="UP000240493"/>
    </source>
</evidence>
<evidence type="ECO:0000313" key="1">
    <source>
        <dbReference type="EMBL" id="PTB40789.1"/>
    </source>
</evidence>
<dbReference type="Proteomes" id="UP000240493">
    <property type="component" value="Unassembled WGS sequence"/>
</dbReference>
<protein>
    <submittedName>
        <fullName evidence="1">Uncharacterized protein</fullName>
    </submittedName>
</protein>
<organism evidence="1 2">
    <name type="scientific">Trichoderma asperellum (strain ATCC 204424 / CBS 433.97 / NBRC 101777)</name>
    <dbReference type="NCBI Taxonomy" id="1042311"/>
    <lineage>
        <taxon>Eukaryota</taxon>
        <taxon>Fungi</taxon>
        <taxon>Dikarya</taxon>
        <taxon>Ascomycota</taxon>
        <taxon>Pezizomycotina</taxon>
        <taxon>Sordariomycetes</taxon>
        <taxon>Hypocreomycetidae</taxon>
        <taxon>Hypocreales</taxon>
        <taxon>Hypocreaceae</taxon>
        <taxon>Trichoderma</taxon>
    </lineage>
</organism>
<proteinExistence type="predicted"/>
<sequence>MWPQGEEAREAADMLMLGGSDAASSRASLYYGLYTSLPADRYVQDKQALHLFQVRPSMAAEKPESAHPTGRASTPDAFRFGVHVGHSSNVTYLTGEKRPHYGLHTAGSSPIRHLACRGIECAPYSPVEHEYCRYSVHTGPVDANLQGSI</sequence>
<dbReference type="AlphaFoldDB" id="A0A2T3Z7J9"/>
<gene>
    <name evidence="1" type="ORF">M441DRAFT_47300</name>
</gene>